<dbReference type="Gene3D" id="3.60.20.40">
    <property type="match status" value="1"/>
</dbReference>
<dbReference type="PRINTS" id="PR01210">
    <property type="entry name" value="GGTRANSPTASE"/>
</dbReference>
<evidence type="ECO:0000313" key="6">
    <source>
        <dbReference type="Proteomes" id="UP000182762"/>
    </source>
</evidence>
<protein>
    <submittedName>
        <fullName evidence="5">Gamma-glutamyltranspeptidase / glutathione hydrolase</fullName>
    </submittedName>
</protein>
<gene>
    <name evidence="5" type="ORF">SAMN02745910_03716</name>
</gene>
<evidence type="ECO:0000256" key="1">
    <source>
        <dbReference type="ARBA" id="ARBA00009381"/>
    </source>
</evidence>
<dbReference type="RefSeq" id="WP_061805973.1">
    <property type="nucleotide sequence ID" value="NZ_FOXX01000010.1"/>
</dbReference>
<proteinExistence type="inferred from homology"/>
<dbReference type="SUPFAM" id="SSF56235">
    <property type="entry name" value="N-terminal nucleophile aminohydrolases (Ntn hydrolases)"/>
    <property type="match status" value="1"/>
</dbReference>
<dbReference type="InterPro" id="IPR043138">
    <property type="entry name" value="GGT_lsub"/>
</dbReference>
<evidence type="ECO:0000256" key="2">
    <source>
        <dbReference type="ARBA" id="ARBA00022679"/>
    </source>
</evidence>
<evidence type="ECO:0000313" key="5">
    <source>
        <dbReference type="EMBL" id="SFQ81072.1"/>
    </source>
</evidence>
<dbReference type="InterPro" id="IPR043137">
    <property type="entry name" value="GGT_ssub_C"/>
</dbReference>
<reference evidence="5 6" key="1">
    <citation type="submission" date="2016-10" db="EMBL/GenBank/DDBJ databases">
        <authorList>
            <person name="Varghese N."/>
            <person name="Submissions S."/>
        </authorList>
    </citation>
    <scope>NUCLEOTIDE SEQUENCE [LARGE SCALE GENOMIC DNA]</scope>
    <source>
        <strain evidence="5 6">DSM 13796</strain>
    </source>
</reference>
<organism evidence="5 6">
    <name type="scientific">Priestia endophytica DSM 13796</name>
    <dbReference type="NCBI Taxonomy" id="1121089"/>
    <lineage>
        <taxon>Bacteria</taxon>
        <taxon>Bacillati</taxon>
        <taxon>Bacillota</taxon>
        <taxon>Bacilli</taxon>
        <taxon>Bacillales</taxon>
        <taxon>Bacillaceae</taxon>
        <taxon>Priestia</taxon>
    </lineage>
</organism>
<evidence type="ECO:0000256" key="3">
    <source>
        <dbReference type="ARBA" id="ARBA00022801"/>
    </source>
</evidence>
<dbReference type="Pfam" id="PF01019">
    <property type="entry name" value="G_glu_transpept"/>
    <property type="match status" value="1"/>
</dbReference>
<dbReference type="GO" id="GO:0016787">
    <property type="term" value="F:hydrolase activity"/>
    <property type="evidence" value="ECO:0007669"/>
    <property type="project" value="UniProtKB-KW"/>
</dbReference>
<dbReference type="EMBL" id="FOXX01000010">
    <property type="protein sequence ID" value="SFQ81072.1"/>
    <property type="molecule type" value="Genomic_DNA"/>
</dbReference>
<keyword evidence="2" id="KW-0808">Transferase</keyword>
<dbReference type="InterPro" id="IPR029055">
    <property type="entry name" value="Ntn_hydrolases_N"/>
</dbReference>
<keyword evidence="4" id="KW-0865">Zymogen</keyword>
<dbReference type="PANTHER" id="PTHR43199:SF1">
    <property type="entry name" value="GLUTATHIONE HYDROLASE PROENZYME"/>
    <property type="match status" value="1"/>
</dbReference>
<dbReference type="Gene3D" id="1.10.246.130">
    <property type="match status" value="1"/>
</dbReference>
<accession>A0A1I6BJH4</accession>
<keyword evidence="6" id="KW-1185">Reference proteome</keyword>
<dbReference type="Proteomes" id="UP000182762">
    <property type="component" value="Unassembled WGS sequence"/>
</dbReference>
<name>A0A1I6BJH4_9BACI</name>
<comment type="similarity">
    <text evidence="1">Belongs to the gamma-glutamyltransferase family.</text>
</comment>
<keyword evidence="3 5" id="KW-0378">Hydrolase</keyword>
<sequence>MSKKNILKIVIAIVLVSSLFLAGQTLWKRTIGAQDYGVSSSNPIATKVGMNVLKNGGNAVDAAIAISYTLNVVEPYGSGIGGGGGMLISPPDKKATFLDYREEAPQKIDGEREGNSGVPGFVAGMAYAHDKYGSLNMNELLNPAIHYAKEGFKINEPLSFAIQEHEKKLDNREAFYPDGGPLKQGDVLKQPELAETLEKIRDEGASAFYKGSIAEDIEEEGHISTNDLQDYEVKERDPVVGKYGESTVISAPPPFSGTTLIQMLMMMDDANLASIKSDSLFTHYMGQITKAAYKDRIEKLADPEFENQYAQDWTSSQYVNLLNRQLNSTNAGEQYEVDKEHESTTHFVVMDKEGTVVSTTNTLSDFFGSGDYTNGFFLNNQLQNFGDGVNRIESGKRPRTFMAPTVVKTEEGTIGIGSPGGDRIPQMVAQVLYYHMREGKSWSDAVKHKRFAFDSITLEEESSLTKRESAALKSYGYKLGKSDNPMHFGSVQVLQKDEDGHIIGEADARRGGNWAKK</sequence>
<dbReference type="GeneID" id="93712303"/>
<evidence type="ECO:0000256" key="4">
    <source>
        <dbReference type="ARBA" id="ARBA00023145"/>
    </source>
</evidence>
<dbReference type="InterPro" id="IPR051792">
    <property type="entry name" value="GGT_bact"/>
</dbReference>
<comment type="caution">
    <text evidence="5">The sequence shown here is derived from an EMBL/GenBank/DDBJ whole genome shotgun (WGS) entry which is preliminary data.</text>
</comment>
<dbReference type="PANTHER" id="PTHR43199">
    <property type="entry name" value="GLUTATHIONE HYDROLASE"/>
    <property type="match status" value="1"/>
</dbReference>